<dbReference type="InterPro" id="IPR001711">
    <property type="entry name" value="PLipase_C_Pinositol-sp_Y"/>
</dbReference>
<dbReference type="GO" id="GO:0016042">
    <property type="term" value="P:lipid catabolic process"/>
    <property type="evidence" value="ECO:0007669"/>
    <property type="project" value="UniProtKB-KW"/>
</dbReference>
<feature type="binding site" evidence="9">
    <location>
        <position position="503"/>
    </location>
    <ligand>
        <name>Ca(2+)</name>
        <dbReference type="ChEBI" id="CHEBI:29108"/>
    </ligand>
</feature>
<evidence type="ECO:0000259" key="14">
    <source>
        <dbReference type="PROSITE" id="PS50008"/>
    </source>
</evidence>
<dbReference type="InterPro" id="IPR016280">
    <property type="entry name" value="PLC-beta"/>
</dbReference>
<protein>
    <recommendedName>
        <fullName evidence="7">1-phosphatidylinositol 4,5-bisphosphate phosphodiesterase</fullName>
        <ecNumber evidence="7">3.1.4.11</ecNumber>
    </recommendedName>
</protein>
<dbReference type="CDD" id="cd16200">
    <property type="entry name" value="EFh_PI-PLCbeta"/>
    <property type="match status" value="1"/>
</dbReference>
<dbReference type="SUPFAM" id="SSF51695">
    <property type="entry name" value="PLC-like phosphodiesterases"/>
    <property type="match status" value="1"/>
</dbReference>
<dbReference type="GO" id="GO:0046488">
    <property type="term" value="P:phosphatidylinositol metabolic process"/>
    <property type="evidence" value="ECO:0007669"/>
    <property type="project" value="TreeGrafter"/>
</dbReference>
<dbReference type="InterPro" id="IPR000008">
    <property type="entry name" value="C2_dom"/>
</dbReference>
<evidence type="ECO:0000256" key="7">
    <source>
        <dbReference type="PIRNR" id="PIRNR000956"/>
    </source>
</evidence>
<keyword evidence="9" id="KW-0106">Calcium</keyword>
<dbReference type="CDD" id="cd13361">
    <property type="entry name" value="PH_PLC_beta"/>
    <property type="match status" value="1"/>
</dbReference>
<dbReference type="Pfam" id="PF22631">
    <property type="entry name" value="PLCB1-4-like_EFh"/>
    <property type="match status" value="1"/>
</dbReference>
<dbReference type="Gene3D" id="2.60.40.150">
    <property type="entry name" value="C2 domain"/>
    <property type="match status" value="1"/>
</dbReference>
<feature type="coiled-coil region" evidence="11">
    <location>
        <begin position="1229"/>
        <end position="1264"/>
    </location>
</feature>
<evidence type="ECO:0000256" key="12">
    <source>
        <dbReference type="SAM" id="MobiDB-lite"/>
    </source>
</evidence>
<keyword evidence="6 7" id="KW-0807">Transducer</keyword>
<feature type="active site" evidence="8">
    <location>
        <position position="469"/>
    </location>
</feature>
<feature type="compositionally biased region" description="Polar residues" evidence="12">
    <location>
        <begin position="1099"/>
        <end position="1111"/>
    </location>
</feature>
<feature type="domain" description="C2" evidence="13">
    <location>
        <begin position="777"/>
        <end position="904"/>
    </location>
</feature>
<dbReference type="Proteomes" id="UP000046395">
    <property type="component" value="Unassembled WGS sequence"/>
</dbReference>
<dbReference type="InterPro" id="IPR001192">
    <property type="entry name" value="PI-PLC_fam"/>
</dbReference>
<reference evidence="16" key="1">
    <citation type="submission" date="2019-12" db="UniProtKB">
        <authorList>
            <consortium name="WormBaseParasite"/>
        </authorList>
    </citation>
    <scope>IDENTIFICATION</scope>
</reference>
<dbReference type="Pfam" id="PF00387">
    <property type="entry name" value="PI-PLC-Y"/>
    <property type="match status" value="1"/>
</dbReference>
<feature type="region of interest" description="Disordered" evidence="12">
    <location>
        <begin position="1078"/>
        <end position="1111"/>
    </location>
</feature>
<comment type="cofactor">
    <cofactor evidence="9">
        <name>Ca(2+)</name>
        <dbReference type="ChEBI" id="CHEBI:29108"/>
    </cofactor>
    <text evidence="9">Binds 1 Ca(2+) ion per subunit.</text>
</comment>
<dbReference type="InterPro" id="IPR053945">
    <property type="entry name" value="PLCB1-4-like_EFh"/>
</dbReference>
<feature type="binding site" evidence="9">
    <location>
        <position position="452"/>
    </location>
    <ligand>
        <name>Ca(2+)</name>
        <dbReference type="ChEBI" id="CHEBI:29108"/>
    </ligand>
</feature>
<keyword evidence="2" id="KW-0963">Cytoplasm</keyword>
<evidence type="ECO:0000313" key="15">
    <source>
        <dbReference type="Proteomes" id="UP000046395"/>
    </source>
</evidence>
<dbReference type="Gene3D" id="1.20.1230.10">
    <property type="entry name" value="Phospholipase C beta, distal C-terminal domain"/>
    <property type="match status" value="1"/>
</dbReference>
<feature type="active site" evidence="8">
    <location>
        <position position="420"/>
    </location>
</feature>
<dbReference type="InterPro" id="IPR037862">
    <property type="entry name" value="PLC-beta_PH"/>
</dbReference>
<dbReference type="PRINTS" id="PR00390">
    <property type="entry name" value="PHPHLIPASEC"/>
</dbReference>
<organism evidence="15 16">
    <name type="scientific">Trichuris muris</name>
    <name type="common">Mouse whipworm</name>
    <dbReference type="NCBI Taxonomy" id="70415"/>
    <lineage>
        <taxon>Eukaryota</taxon>
        <taxon>Metazoa</taxon>
        <taxon>Ecdysozoa</taxon>
        <taxon>Nematoda</taxon>
        <taxon>Enoplea</taxon>
        <taxon>Dorylaimia</taxon>
        <taxon>Trichinellida</taxon>
        <taxon>Trichuridae</taxon>
        <taxon>Trichuris</taxon>
    </lineage>
</organism>
<keyword evidence="9" id="KW-0479">Metal-binding</keyword>
<evidence type="ECO:0000256" key="10">
    <source>
        <dbReference type="RuleBase" id="RU361133"/>
    </source>
</evidence>
<dbReference type="SUPFAM" id="SSF49562">
    <property type="entry name" value="C2 domain (Calcium/lipid-binding domain, CaLB)"/>
    <property type="match status" value="1"/>
</dbReference>
<evidence type="ECO:0000256" key="2">
    <source>
        <dbReference type="ARBA" id="ARBA00022490"/>
    </source>
</evidence>
<dbReference type="FunFam" id="1.10.238.10:FF:000005">
    <property type="entry name" value="Phosphoinositide phospholipase C"/>
    <property type="match status" value="1"/>
</dbReference>
<dbReference type="SMART" id="SM00148">
    <property type="entry name" value="PLCXc"/>
    <property type="match status" value="1"/>
</dbReference>
<dbReference type="InterPro" id="IPR017946">
    <property type="entry name" value="PLC-like_Pdiesterase_TIM-brl"/>
</dbReference>
<evidence type="ECO:0000313" key="16">
    <source>
        <dbReference type="WBParaSite" id="TMUE_3000012046.1"/>
    </source>
</evidence>
<dbReference type="InterPro" id="IPR042531">
    <property type="entry name" value="PLC-beta_C_sf"/>
</dbReference>
<feature type="domain" description="PI-PLC Y-box" evidence="14">
    <location>
        <begin position="660"/>
        <end position="776"/>
    </location>
</feature>
<dbReference type="PIRSF" id="PIRSF000956">
    <property type="entry name" value="PLC-beta"/>
    <property type="match status" value="1"/>
</dbReference>
<dbReference type="STRING" id="70415.A0A5S6QXA1"/>
<dbReference type="EC" id="3.1.4.11" evidence="7"/>
<keyword evidence="4 7" id="KW-0442">Lipid degradation</keyword>
<dbReference type="InterPro" id="IPR000909">
    <property type="entry name" value="PLipase_C_PInositol-sp_X_dom"/>
</dbReference>
<feature type="compositionally biased region" description="Basic and acidic residues" evidence="12">
    <location>
        <begin position="604"/>
        <end position="613"/>
    </location>
</feature>
<dbReference type="PROSITE" id="PS50008">
    <property type="entry name" value="PIPLC_Y_DOMAIN"/>
    <property type="match status" value="1"/>
</dbReference>
<accession>A0A5S6QXA1</accession>
<dbReference type="SMART" id="SM00239">
    <property type="entry name" value="C2"/>
    <property type="match status" value="1"/>
</dbReference>
<keyword evidence="11" id="KW-0175">Coiled coil</keyword>
<dbReference type="CDD" id="cd00275">
    <property type="entry name" value="C2_PLC_like"/>
    <property type="match status" value="1"/>
</dbReference>
<dbReference type="CDD" id="cd08591">
    <property type="entry name" value="PI-PLCc_beta"/>
    <property type="match status" value="1"/>
</dbReference>
<dbReference type="GO" id="GO:0004435">
    <property type="term" value="F:phosphatidylinositol-4,5-bisphosphate phospholipase C activity"/>
    <property type="evidence" value="ECO:0007669"/>
    <property type="project" value="UniProtKB-UniRule"/>
</dbReference>
<dbReference type="FunFam" id="2.60.40.150:FF:000008">
    <property type="entry name" value="1-phosphatidylinositol 4,5-bisphosphate phosphodiesterase"/>
    <property type="match status" value="1"/>
</dbReference>
<evidence type="ECO:0000256" key="5">
    <source>
        <dbReference type="ARBA" id="ARBA00023098"/>
    </source>
</evidence>
<dbReference type="Pfam" id="PF00388">
    <property type="entry name" value="PI-PLC-X"/>
    <property type="match status" value="1"/>
</dbReference>
<keyword evidence="5 7" id="KW-0443">Lipid metabolism</keyword>
<dbReference type="GO" id="GO:0005509">
    <property type="term" value="F:calcium ion binding"/>
    <property type="evidence" value="ECO:0007669"/>
    <property type="project" value="UniProtKB-UniRule"/>
</dbReference>
<dbReference type="Gene3D" id="3.20.20.190">
    <property type="entry name" value="Phosphatidylinositol (PI) phosphodiesterase"/>
    <property type="match status" value="1"/>
</dbReference>
<dbReference type="PANTHER" id="PTHR10336:SF36">
    <property type="entry name" value="1-PHOSPHATIDYLINOSITOL 4,5-BISPHOSPHATE PHOSPHODIESTERASE BETA-4"/>
    <property type="match status" value="1"/>
</dbReference>
<feature type="binding site" evidence="9">
    <location>
        <position position="450"/>
    </location>
    <ligand>
        <name>Ca(2+)</name>
        <dbReference type="ChEBI" id="CHEBI:29108"/>
    </ligand>
</feature>
<dbReference type="SUPFAM" id="SSF69989">
    <property type="entry name" value="C-terminal domain of PLC-beta"/>
    <property type="match status" value="1"/>
</dbReference>
<dbReference type="InterPro" id="IPR011992">
    <property type="entry name" value="EF-hand-dom_pair"/>
</dbReference>
<evidence type="ECO:0000256" key="6">
    <source>
        <dbReference type="ARBA" id="ARBA00023224"/>
    </source>
</evidence>
<dbReference type="InterPro" id="IPR035892">
    <property type="entry name" value="C2_domain_sf"/>
</dbReference>
<proteinExistence type="predicted"/>
<dbReference type="SUPFAM" id="SSF47473">
    <property type="entry name" value="EF-hand"/>
    <property type="match status" value="1"/>
</dbReference>
<comment type="function">
    <text evidence="7">The production of the second messenger molecules diacylglycerol (DAG) and inositol 1,4,5-trisphosphate (IP3) is mediated by activated phosphatidylinositol-specific phospholipase C enzymes.</text>
</comment>
<dbReference type="Gene3D" id="1.10.238.10">
    <property type="entry name" value="EF-hand"/>
    <property type="match status" value="1"/>
</dbReference>
<dbReference type="WBParaSite" id="TMUE_3000012046.1">
    <property type="protein sequence ID" value="TMUE_3000012046.1"/>
    <property type="gene ID" value="WBGene00293933"/>
</dbReference>
<dbReference type="GO" id="GO:0051209">
    <property type="term" value="P:release of sequestered calcium ion into cytosol"/>
    <property type="evidence" value="ECO:0007669"/>
    <property type="project" value="TreeGrafter"/>
</dbReference>
<name>A0A5S6QXA1_TRIMR</name>
<dbReference type="PANTHER" id="PTHR10336">
    <property type="entry name" value="PHOSPHOINOSITIDE-SPECIFIC PHOSPHOLIPASE C FAMILY PROTEIN"/>
    <property type="match status" value="1"/>
</dbReference>
<dbReference type="SUPFAM" id="SSF50729">
    <property type="entry name" value="PH domain-like"/>
    <property type="match status" value="1"/>
</dbReference>
<evidence type="ECO:0000256" key="8">
    <source>
        <dbReference type="PIRSR" id="PIRSR000956-1"/>
    </source>
</evidence>
<evidence type="ECO:0000256" key="4">
    <source>
        <dbReference type="ARBA" id="ARBA00022963"/>
    </source>
</evidence>
<dbReference type="Gene3D" id="2.30.29.240">
    <property type="match status" value="1"/>
</dbReference>
<comment type="catalytic activity">
    <reaction evidence="7 10">
        <text>a 1,2-diacyl-sn-glycero-3-phospho-(1D-myo-inositol-4,5-bisphosphate) + H2O = 1D-myo-inositol 1,4,5-trisphosphate + a 1,2-diacyl-sn-glycerol + H(+)</text>
        <dbReference type="Rhea" id="RHEA:33179"/>
        <dbReference type="ChEBI" id="CHEBI:15377"/>
        <dbReference type="ChEBI" id="CHEBI:15378"/>
        <dbReference type="ChEBI" id="CHEBI:17815"/>
        <dbReference type="ChEBI" id="CHEBI:58456"/>
        <dbReference type="ChEBI" id="CHEBI:203600"/>
        <dbReference type="EC" id="3.1.4.11"/>
    </reaction>
</comment>
<feature type="binding site" evidence="9">
    <location>
        <position position="421"/>
    </location>
    <ligand>
        <name>Ca(2+)</name>
        <dbReference type="ChEBI" id="CHEBI:29108"/>
    </ligand>
</feature>
<keyword evidence="15" id="KW-1185">Reference proteome</keyword>
<evidence type="ECO:0000256" key="3">
    <source>
        <dbReference type="ARBA" id="ARBA00022801"/>
    </source>
</evidence>
<dbReference type="PROSITE" id="PS50007">
    <property type="entry name" value="PIPLC_X_DOMAIN"/>
    <property type="match status" value="1"/>
</dbReference>
<dbReference type="SMART" id="SM00149">
    <property type="entry name" value="PLCYc"/>
    <property type="match status" value="1"/>
</dbReference>
<feature type="region of interest" description="Disordered" evidence="12">
    <location>
        <begin position="595"/>
        <end position="621"/>
    </location>
</feature>
<sequence length="1282" mass="146673">MPPIYVQRRCWSFVRSRWIPQLLKFLVSRSFHHSNASAESECVGSRLLPKSACPPDPVWPRVASRPFAACGDAPVPLVVASCRSTRGRGSALCRPTLSAAWQVPVPELLLRGAYFDRLDEDSGTFEPKCFFRVDDLGFYLYWQVDGKEAQTLDLIHISDVRMGGFPKETKVQCDTECRASRKEELEERSLTLVSRTDLVNVSFTYLLAERRSDAQEWKAAITKVLRNFRVWHVCPMTCLMKHWKMLSLSVNVDGKIPVKSITRTFASGKTEKMVMQFMVELGMCEGKNDEIEPSTFTFPLFYDLYRKLCPRQDVLEIFNRFCEHGQPYMTVERLIHFVNEVQRDPRLNEILYPECDKPKAASLISKYEPAEENVKLGRMSFGGFLRFLISEDSAPMLFKRITLSQDMDQPLAHYLINSSHNTYLVGRQFGGRSSVEMYRQVLLAGCRCIELDCWDGTSGVGKDEPIITHGKAMCTDILFKDVLMAIKETAFVTSDYPVILSFENHCSKKNQLKMAKYCMEIFGDLLLSRPLSSNPLEPTCPLPSPNQLKRKILIKSKRLSPDVEKRQLEQFLQLGQLEEDTEELIENPEVVADTDAEAASSTPDEAHPEEKSAEATSLRNKARSIASPRIKDVVLSKEEEERLLAQYRYTSATTNIHPLLSSLVNYTHPVKFAGFDVAEQADCHFHMSSFSESTGLGYLKTSAIELVNYNKRQMSRIYPKGGRVDSSNYLPQIFWNAGCQMVSLNFQTPDLAMQLNQGKFEYNGNCGYLLKPDFMRRPNRIFDPFSESPVDGVVAAYCSVRVISGQFLSDKKIGTYVEVEMYGLPTDTIRKEFKTKLVPANGLNPMYNQEPFVFRKVVLPELAVLRFAVYDENGKLLGQRILPLDGLQPGYRHIPLRTEINFPMTLPTLFCHIILKTYIPEGLGDIVEALSDPKSYLTMLENREKQMEHMGIRKEDIDEVPDRKLCVKVSSPDCEKALAEHPETPSSSTKNLTVRSAAKVAKDMDILQMIKPVTVEDLQREKAYTKLTKKHQKEYQYLKHRHIKQRHEMQRQQTQTFEKLAKGKQQNVMAKELRQSFPRLDDGHTSPVGVTKSLDGTAPPTSNGLNDRSSMVSPCEASLIRQTVATQTRDWSDLIKRQLELEHCLRKSHLEEEWALLTKLLVKAHQQQRASVKLQLETESKQLRQKQTKKSMDDSKAIQLDKNVKKKAEKDRRVKEIQEKNCKIFLEERRRLAMKHRRQEDMLINLQEEQMQQVEKQAVAAVDLEEQIYVEALLAVKPETLV</sequence>
<evidence type="ECO:0000259" key="13">
    <source>
        <dbReference type="PROSITE" id="PS50004"/>
    </source>
</evidence>
<keyword evidence="3 7" id="KW-0378">Hydrolase</keyword>
<evidence type="ECO:0000256" key="11">
    <source>
        <dbReference type="SAM" id="Coils"/>
    </source>
</evidence>
<evidence type="ECO:0000256" key="1">
    <source>
        <dbReference type="ARBA" id="ARBA00004496"/>
    </source>
</evidence>
<dbReference type="GO" id="GO:0005737">
    <property type="term" value="C:cytoplasm"/>
    <property type="evidence" value="ECO:0007669"/>
    <property type="project" value="UniProtKB-SubCell"/>
</dbReference>
<evidence type="ECO:0000256" key="9">
    <source>
        <dbReference type="PIRSR" id="PIRSR000956-2"/>
    </source>
</evidence>
<dbReference type="GO" id="GO:0048015">
    <property type="term" value="P:phosphatidylinositol-mediated signaling"/>
    <property type="evidence" value="ECO:0007669"/>
    <property type="project" value="TreeGrafter"/>
</dbReference>
<comment type="subcellular location">
    <subcellularLocation>
        <location evidence="1">Cytoplasm</location>
    </subcellularLocation>
</comment>
<dbReference type="PROSITE" id="PS50004">
    <property type="entry name" value="C2"/>
    <property type="match status" value="1"/>
</dbReference>
<dbReference type="Pfam" id="PF17787">
    <property type="entry name" value="PH_14"/>
    <property type="match status" value="1"/>
</dbReference>